<dbReference type="VEuPathDB" id="FungiDB:AB675_11194"/>
<evidence type="ECO:0000256" key="1">
    <source>
        <dbReference type="ARBA" id="ARBA00022801"/>
    </source>
</evidence>
<accession>A0A0N1NW38</accession>
<dbReference type="Gene3D" id="3.40.50.1820">
    <property type="entry name" value="alpha/beta hydrolase"/>
    <property type="match status" value="1"/>
</dbReference>
<evidence type="ECO:0000259" key="3">
    <source>
        <dbReference type="Pfam" id="PF03959"/>
    </source>
</evidence>
<dbReference type="GO" id="GO:0016787">
    <property type="term" value="F:hydrolase activity"/>
    <property type="evidence" value="ECO:0007669"/>
    <property type="project" value="UniProtKB-KW"/>
</dbReference>
<dbReference type="Proteomes" id="UP000038010">
    <property type="component" value="Unassembled WGS sequence"/>
</dbReference>
<feature type="compositionally biased region" description="Basic and acidic residues" evidence="2">
    <location>
        <begin position="306"/>
        <end position="316"/>
    </location>
</feature>
<dbReference type="SUPFAM" id="SSF53474">
    <property type="entry name" value="alpha/beta-Hydrolases"/>
    <property type="match status" value="1"/>
</dbReference>
<dbReference type="GeneID" id="28731900"/>
<dbReference type="STRING" id="1664694.A0A0N1NW38"/>
<dbReference type="AlphaFoldDB" id="A0A0N1NW38"/>
<comment type="caution">
    <text evidence="4">The sequence shown here is derived from an EMBL/GenBank/DDBJ whole genome shotgun (WGS) entry which is preliminary data.</text>
</comment>
<dbReference type="InterPro" id="IPR005645">
    <property type="entry name" value="FSH-like_dom"/>
</dbReference>
<dbReference type="PANTHER" id="PTHR48070">
    <property type="entry name" value="ESTERASE OVCA2"/>
    <property type="match status" value="1"/>
</dbReference>
<dbReference type="InterPro" id="IPR029058">
    <property type="entry name" value="AB_hydrolase_fold"/>
</dbReference>
<evidence type="ECO:0000313" key="5">
    <source>
        <dbReference type="Proteomes" id="UP000038010"/>
    </source>
</evidence>
<protein>
    <submittedName>
        <fullName evidence="4">Dihydrofolate</fullName>
    </submittedName>
</protein>
<dbReference type="GO" id="GO:0005634">
    <property type="term" value="C:nucleus"/>
    <property type="evidence" value="ECO:0007669"/>
    <property type="project" value="TreeGrafter"/>
</dbReference>
<evidence type="ECO:0000313" key="4">
    <source>
        <dbReference type="EMBL" id="KPI34583.1"/>
    </source>
</evidence>
<feature type="domain" description="Serine hydrolase" evidence="3">
    <location>
        <begin position="9"/>
        <end position="247"/>
    </location>
</feature>
<evidence type="ECO:0000256" key="2">
    <source>
        <dbReference type="SAM" id="MobiDB-lite"/>
    </source>
</evidence>
<dbReference type="InterPro" id="IPR050593">
    <property type="entry name" value="LovG"/>
</dbReference>
<reference evidence="4 5" key="1">
    <citation type="submission" date="2015-06" db="EMBL/GenBank/DDBJ databases">
        <title>Draft genome of the ant-associated black yeast Phialophora attae CBS 131958.</title>
        <authorList>
            <person name="Moreno L.F."/>
            <person name="Stielow B.J."/>
            <person name="de Hoog S."/>
            <person name="Vicente V.A."/>
            <person name="Weiss V.A."/>
            <person name="de Vries M."/>
            <person name="Cruz L.M."/>
            <person name="Souza E.M."/>
        </authorList>
    </citation>
    <scope>NUCLEOTIDE SEQUENCE [LARGE SCALE GENOMIC DNA]</scope>
    <source>
        <strain evidence="4 5">CBS 131958</strain>
    </source>
</reference>
<keyword evidence="5" id="KW-1185">Reference proteome</keyword>
<sequence>MSASSTRTSISILMLHGFSQSGKLFQIKSRPLVQELTGKLARFYQVAEKDVNFVFPDGPIRLNSGVVAGRWMDDSPSAKSSDLFAWSKEPDVYGTVQYPGLDQSLSMLFRLSRDHGPFTGVIGFSSGATLASMFVSWCESDHIPGRREALRTMCESCVGHELKGILETPPQAPLDFAILCAGFPGPAQYYRGFYEPELSTATVHVVGDLDSMVPPTKSMELINRCRDPMFIKHKGTHHLPRDRVTINRIVASIHVLLASQMDRARSMERTECAVVDELRYQQGDNCFQLFKQMSATTLPKSESSSDSEKGSDRLDDAASSVASACDSTGSSRSRRSYRRQIARRYQVIRTR</sequence>
<dbReference type="RefSeq" id="XP_017994546.1">
    <property type="nucleotide sequence ID" value="XM_018140020.1"/>
</dbReference>
<proteinExistence type="predicted"/>
<dbReference type="PANTHER" id="PTHR48070:SF6">
    <property type="entry name" value="ESTERASE OVCA2"/>
    <property type="match status" value="1"/>
</dbReference>
<feature type="compositionally biased region" description="Low complexity" evidence="2">
    <location>
        <begin position="317"/>
        <end position="331"/>
    </location>
</feature>
<dbReference type="Pfam" id="PF03959">
    <property type="entry name" value="FSH1"/>
    <property type="match status" value="1"/>
</dbReference>
<dbReference type="OrthoDB" id="2094269at2759"/>
<dbReference type="GO" id="GO:0005737">
    <property type="term" value="C:cytoplasm"/>
    <property type="evidence" value="ECO:0007669"/>
    <property type="project" value="TreeGrafter"/>
</dbReference>
<feature type="region of interest" description="Disordered" evidence="2">
    <location>
        <begin position="297"/>
        <end position="338"/>
    </location>
</feature>
<dbReference type="EMBL" id="LFJN01000056">
    <property type="protein sequence ID" value="KPI34583.1"/>
    <property type="molecule type" value="Genomic_DNA"/>
</dbReference>
<organism evidence="4 5">
    <name type="scientific">Cyphellophora attinorum</name>
    <dbReference type="NCBI Taxonomy" id="1664694"/>
    <lineage>
        <taxon>Eukaryota</taxon>
        <taxon>Fungi</taxon>
        <taxon>Dikarya</taxon>
        <taxon>Ascomycota</taxon>
        <taxon>Pezizomycotina</taxon>
        <taxon>Eurotiomycetes</taxon>
        <taxon>Chaetothyriomycetidae</taxon>
        <taxon>Chaetothyriales</taxon>
        <taxon>Cyphellophoraceae</taxon>
        <taxon>Cyphellophora</taxon>
    </lineage>
</organism>
<gene>
    <name evidence="4" type="ORF">AB675_11194</name>
</gene>
<keyword evidence="1" id="KW-0378">Hydrolase</keyword>
<name>A0A0N1NW38_9EURO</name>